<accession>A0AAD1XCJ9</accession>
<dbReference type="Pfam" id="PF22528">
    <property type="entry name" value="PRMT_C"/>
    <property type="match status" value="1"/>
</dbReference>
<dbReference type="FunFam" id="3.40.50.150:FF:000003">
    <property type="entry name" value="Blast:Protein arginine N-methyltransferase 1"/>
    <property type="match status" value="1"/>
</dbReference>
<keyword evidence="11" id="KW-1185">Reference proteome</keyword>
<dbReference type="Pfam" id="PF13649">
    <property type="entry name" value="Methyltransf_25"/>
    <property type="match status" value="1"/>
</dbReference>
<keyword evidence="2 6" id="KW-0489">Methyltransferase</keyword>
<keyword evidence="3 6" id="KW-0808">Transferase</keyword>
<dbReference type="PANTHER" id="PTHR11006">
    <property type="entry name" value="PROTEIN ARGININE N-METHYLTRANSFERASE"/>
    <property type="match status" value="1"/>
</dbReference>
<evidence type="ECO:0000256" key="5">
    <source>
        <dbReference type="ARBA" id="ARBA00049303"/>
    </source>
</evidence>
<feature type="region of interest" description="Disordered" evidence="7">
    <location>
        <begin position="1"/>
        <end position="99"/>
    </location>
</feature>
<gene>
    <name evidence="10" type="ORF">ECRASSUSDP1_LOCUS10654</name>
</gene>
<organism evidence="10 11">
    <name type="scientific">Euplotes crassus</name>
    <dbReference type="NCBI Taxonomy" id="5936"/>
    <lineage>
        <taxon>Eukaryota</taxon>
        <taxon>Sar</taxon>
        <taxon>Alveolata</taxon>
        <taxon>Ciliophora</taxon>
        <taxon>Intramacronucleata</taxon>
        <taxon>Spirotrichea</taxon>
        <taxon>Hypotrichia</taxon>
        <taxon>Euplotida</taxon>
        <taxon>Euplotidae</taxon>
        <taxon>Moneuplotes</taxon>
    </lineage>
</organism>
<dbReference type="FunFam" id="2.70.160.11:FF:000001">
    <property type="entry name" value="Blast:Protein arginine N-methyltransferase 1"/>
    <property type="match status" value="1"/>
</dbReference>
<dbReference type="AlphaFoldDB" id="A0AAD1XCJ9"/>
<dbReference type="PANTHER" id="PTHR11006:SF53">
    <property type="entry name" value="PROTEIN ARGININE N-METHYLTRANSFERASE 3"/>
    <property type="match status" value="1"/>
</dbReference>
<proteinExistence type="predicted"/>
<feature type="compositionally biased region" description="Low complexity" evidence="7">
    <location>
        <begin position="73"/>
        <end position="85"/>
    </location>
</feature>
<dbReference type="GO" id="GO:0042054">
    <property type="term" value="F:histone methyltransferase activity"/>
    <property type="evidence" value="ECO:0007669"/>
    <property type="project" value="TreeGrafter"/>
</dbReference>
<protein>
    <recommendedName>
        <fullName evidence="1">type I protein arginine methyltransferase</fullName>
        <ecNumber evidence="1">2.1.1.319</ecNumber>
    </recommendedName>
</protein>
<dbReference type="Gene3D" id="3.40.50.150">
    <property type="entry name" value="Vaccinia Virus protein VP39"/>
    <property type="match status" value="1"/>
</dbReference>
<evidence type="ECO:0000256" key="6">
    <source>
        <dbReference type="PROSITE-ProRule" id="PRU01015"/>
    </source>
</evidence>
<dbReference type="SUPFAM" id="SSF53335">
    <property type="entry name" value="S-adenosyl-L-methionine-dependent methyltransferases"/>
    <property type="match status" value="1"/>
</dbReference>
<feature type="compositionally biased region" description="Basic residues" evidence="7">
    <location>
        <begin position="29"/>
        <end position="47"/>
    </location>
</feature>
<name>A0AAD1XCJ9_EUPCR</name>
<sequence>MEQNPWENATDTLFTATSDPKAAEEAQKKPKKANKGKKGVKNGKKSAKAQNTKNTRTSHEESKDVEMKEETKTSTTPASVSVVSKSSRRSTEEGFTGSPDNWFNNDSFKKGLIADFTHKEGGDYYFESYSNFYIHEEMLKDKVRTESYRNAIESNPEAFKDKVVLDIGCGTGVLSIFAARAGAKHVYGIDNADIVHYAREIVKKNGFESQITIIQGKVEEISLPVEKVDIIVSEWMGYFLIYESMMDTVLFARDKWLRKGGLILPDKCTMKVAAIEDGDYKDKKLHFWDNVYGIDMSCLSPASFVEPCVDTVNHECIPSTVDTFMEFDLNTVQVKDLEFSSKYSVKMKREDSIHGIVTWFDIVFGGMKNEVRFSTGPFAEYTHWKQTVFYFDGSYDVGVGDILEGSIACKKSSENFRACDLKVSYHYIPPPNCGVDSHCQTLQYKLR</sequence>
<evidence type="ECO:0000313" key="10">
    <source>
        <dbReference type="EMBL" id="CAI2369355.1"/>
    </source>
</evidence>
<keyword evidence="4 6" id="KW-0949">S-adenosyl-L-methionine</keyword>
<dbReference type="CDD" id="cd02440">
    <property type="entry name" value="AdoMet_MTases"/>
    <property type="match status" value="1"/>
</dbReference>
<evidence type="ECO:0000256" key="1">
    <source>
        <dbReference type="ARBA" id="ARBA00011925"/>
    </source>
</evidence>
<evidence type="ECO:0000256" key="2">
    <source>
        <dbReference type="ARBA" id="ARBA00022603"/>
    </source>
</evidence>
<feature type="domain" description="Methyltransferase" evidence="8">
    <location>
        <begin position="164"/>
        <end position="261"/>
    </location>
</feature>
<dbReference type="Proteomes" id="UP001295684">
    <property type="component" value="Unassembled WGS sequence"/>
</dbReference>
<feature type="compositionally biased region" description="Basic and acidic residues" evidence="7">
    <location>
        <begin position="57"/>
        <end position="72"/>
    </location>
</feature>
<comment type="caution">
    <text evidence="10">The sequence shown here is derived from an EMBL/GenBank/DDBJ whole genome shotgun (WGS) entry which is preliminary data.</text>
</comment>
<feature type="compositionally biased region" description="Polar residues" evidence="7">
    <location>
        <begin position="1"/>
        <end position="18"/>
    </location>
</feature>
<evidence type="ECO:0000259" key="8">
    <source>
        <dbReference type="Pfam" id="PF13649"/>
    </source>
</evidence>
<dbReference type="GO" id="GO:0005634">
    <property type="term" value="C:nucleus"/>
    <property type="evidence" value="ECO:0007669"/>
    <property type="project" value="TreeGrafter"/>
</dbReference>
<evidence type="ECO:0000259" key="9">
    <source>
        <dbReference type="Pfam" id="PF22528"/>
    </source>
</evidence>
<evidence type="ECO:0000256" key="3">
    <source>
        <dbReference type="ARBA" id="ARBA00022679"/>
    </source>
</evidence>
<dbReference type="PROSITE" id="PS51678">
    <property type="entry name" value="SAM_MT_PRMT"/>
    <property type="match status" value="1"/>
</dbReference>
<reference evidence="10" key="1">
    <citation type="submission" date="2023-07" db="EMBL/GenBank/DDBJ databases">
        <authorList>
            <consortium name="AG Swart"/>
            <person name="Singh M."/>
            <person name="Singh A."/>
            <person name="Seah K."/>
            <person name="Emmerich C."/>
        </authorList>
    </citation>
    <scope>NUCLEOTIDE SEQUENCE</scope>
    <source>
        <strain evidence="10">DP1</strain>
    </source>
</reference>
<evidence type="ECO:0000256" key="7">
    <source>
        <dbReference type="SAM" id="MobiDB-lite"/>
    </source>
</evidence>
<evidence type="ECO:0000313" key="11">
    <source>
        <dbReference type="Proteomes" id="UP001295684"/>
    </source>
</evidence>
<dbReference type="InterPro" id="IPR041698">
    <property type="entry name" value="Methyltransf_25"/>
</dbReference>
<feature type="domain" description="Protein arginine N-methyltransferase" evidence="9">
    <location>
        <begin position="266"/>
        <end position="426"/>
    </location>
</feature>
<dbReference type="EC" id="2.1.1.319" evidence="1"/>
<dbReference type="EMBL" id="CAMPGE010010507">
    <property type="protein sequence ID" value="CAI2369355.1"/>
    <property type="molecule type" value="Genomic_DNA"/>
</dbReference>
<dbReference type="GO" id="GO:0035242">
    <property type="term" value="F:protein-arginine omega-N asymmetric methyltransferase activity"/>
    <property type="evidence" value="ECO:0007669"/>
    <property type="project" value="UniProtKB-EC"/>
</dbReference>
<comment type="catalytic activity">
    <reaction evidence="5">
        <text>L-arginyl-[protein] + S-adenosyl-L-methionine = N(omega)-methyl-L-arginyl-[protein] + S-adenosyl-L-homocysteine + H(+)</text>
        <dbReference type="Rhea" id="RHEA:48100"/>
        <dbReference type="Rhea" id="RHEA-COMP:10532"/>
        <dbReference type="Rhea" id="RHEA-COMP:11990"/>
        <dbReference type="ChEBI" id="CHEBI:15378"/>
        <dbReference type="ChEBI" id="CHEBI:29965"/>
        <dbReference type="ChEBI" id="CHEBI:57856"/>
        <dbReference type="ChEBI" id="CHEBI:59789"/>
        <dbReference type="ChEBI" id="CHEBI:65280"/>
    </reaction>
    <physiologicalReaction direction="left-to-right" evidence="5">
        <dbReference type="Rhea" id="RHEA:48101"/>
    </physiologicalReaction>
</comment>
<evidence type="ECO:0000256" key="4">
    <source>
        <dbReference type="ARBA" id="ARBA00022691"/>
    </source>
</evidence>
<dbReference type="GO" id="GO:0032259">
    <property type="term" value="P:methylation"/>
    <property type="evidence" value="ECO:0007669"/>
    <property type="project" value="UniProtKB-KW"/>
</dbReference>
<dbReference type="InterPro" id="IPR055135">
    <property type="entry name" value="PRMT_dom"/>
</dbReference>
<dbReference type="InterPro" id="IPR029063">
    <property type="entry name" value="SAM-dependent_MTases_sf"/>
</dbReference>
<dbReference type="Gene3D" id="2.70.160.11">
    <property type="entry name" value="Hnrnp arginine n-methyltransferase1"/>
    <property type="match status" value="1"/>
</dbReference>
<dbReference type="InterPro" id="IPR025799">
    <property type="entry name" value="Arg_MeTrfase"/>
</dbReference>